<accession>A0A7Z7IFP9</accession>
<feature type="region of interest" description="Disordered" evidence="1">
    <location>
        <begin position="1"/>
        <end position="26"/>
    </location>
</feature>
<reference evidence="2 3" key="1">
    <citation type="submission" date="2017-09" db="EMBL/GenBank/DDBJ databases">
        <authorList>
            <person name="Varghese N."/>
            <person name="Submissions S."/>
        </authorList>
    </citation>
    <scope>NUCLEOTIDE SEQUENCE [LARGE SCALE GENOMIC DNA]</scope>
    <source>
        <strain evidence="2 3">OK806</strain>
    </source>
</reference>
<evidence type="ECO:0000313" key="2">
    <source>
        <dbReference type="EMBL" id="SOE89032.1"/>
    </source>
</evidence>
<comment type="caution">
    <text evidence="2">The sequence shown here is derived from an EMBL/GenBank/DDBJ whole genome shotgun (WGS) entry which is preliminary data.</text>
</comment>
<gene>
    <name evidence="2" type="ORF">SAMN05446927_7671</name>
</gene>
<dbReference type="EMBL" id="OCSU01000003">
    <property type="protein sequence ID" value="SOE89032.1"/>
    <property type="molecule type" value="Genomic_DNA"/>
</dbReference>
<dbReference type="AlphaFoldDB" id="A0A7Z7IFP9"/>
<feature type="compositionally biased region" description="Basic and acidic residues" evidence="1">
    <location>
        <begin position="16"/>
        <end position="26"/>
    </location>
</feature>
<sequence>MTTGASVEKSTVAARRTSDSISSRRDREPLCHGLRLKGMVRKVRHVKCERPRAERIQGVERGKKRRREMNVLEVARQSGLAVLLDGRIGRQEYTSVSGSTDALLRFARVVRIISLRERERRRRRVSLARLGRREQRLSIELRLQDEIARTGRHKHRMAAHLPNTASNRIESPQGRCGLPCADSAVQLEDPLPTRGGSSLVSALKKGSISRVRRLAVEKFFAPCAIR</sequence>
<proteinExistence type="predicted"/>
<dbReference type="Proteomes" id="UP000219522">
    <property type="component" value="Unassembled WGS sequence"/>
</dbReference>
<evidence type="ECO:0000256" key="1">
    <source>
        <dbReference type="SAM" id="MobiDB-lite"/>
    </source>
</evidence>
<keyword evidence="3" id="KW-1185">Reference proteome</keyword>
<protein>
    <submittedName>
        <fullName evidence="2">Uncharacterized protein</fullName>
    </submittedName>
</protein>
<organism evidence="2 3">
    <name type="scientific">Caballeronia arationis</name>
    <dbReference type="NCBI Taxonomy" id="1777142"/>
    <lineage>
        <taxon>Bacteria</taxon>
        <taxon>Pseudomonadati</taxon>
        <taxon>Pseudomonadota</taxon>
        <taxon>Betaproteobacteria</taxon>
        <taxon>Burkholderiales</taxon>
        <taxon>Burkholderiaceae</taxon>
        <taxon>Caballeronia</taxon>
    </lineage>
</organism>
<name>A0A7Z7IFP9_9BURK</name>
<evidence type="ECO:0000313" key="3">
    <source>
        <dbReference type="Proteomes" id="UP000219522"/>
    </source>
</evidence>